<dbReference type="GO" id="GO:0030170">
    <property type="term" value="F:pyridoxal phosphate binding"/>
    <property type="evidence" value="ECO:0007669"/>
    <property type="project" value="InterPro"/>
</dbReference>
<dbReference type="OrthoDB" id="581532at2"/>
<dbReference type="Pfam" id="PF03473">
    <property type="entry name" value="MOSC"/>
    <property type="match status" value="1"/>
</dbReference>
<evidence type="ECO:0000313" key="3">
    <source>
        <dbReference type="Proteomes" id="UP000243207"/>
    </source>
</evidence>
<accession>A0A1H1RC20</accession>
<feature type="domain" description="MOSC" evidence="1">
    <location>
        <begin position="134"/>
        <end position="282"/>
    </location>
</feature>
<dbReference type="InterPro" id="IPR005302">
    <property type="entry name" value="MoCF_Sase_C"/>
</dbReference>
<evidence type="ECO:0000259" key="1">
    <source>
        <dbReference type="PROSITE" id="PS51340"/>
    </source>
</evidence>
<dbReference type="STRING" id="487184.SAMN05216421_1333"/>
<sequence>MRKVGIIKEIWRYPVKGMGGERVETCGLDAMGLYGDRRWAVRDLNRDEIQSCKFRPQLLRCTARTMADSDTPRIEFPDGETVCCTDASVEERLSELLGHASRIEALQSNEGLDRFRRYKLGAIGWLDELKATFDREQGEPLPDFSNLPQSVADFVSVPGTFFLVAPVHIVTTATLSHLENVQQNADWDARRFRPNLVIETLPGEEGLAEQDWIGQTLHMGEVKLTCIATTPRCGAITRAQRDFGADTLVLRTVVRHADQNLGVYGRMSEAGSLHAGVEVWVG</sequence>
<dbReference type="RefSeq" id="WP_093392412.1">
    <property type="nucleotide sequence ID" value="NZ_LT629736.1"/>
</dbReference>
<evidence type="ECO:0000313" key="2">
    <source>
        <dbReference type="EMBL" id="SDS33334.1"/>
    </source>
</evidence>
<gene>
    <name evidence="2" type="ORF">SAMN05216421_1333</name>
</gene>
<dbReference type="Proteomes" id="UP000243207">
    <property type="component" value="Chromosome I"/>
</dbReference>
<dbReference type="AlphaFoldDB" id="A0A1H1RC20"/>
<proteinExistence type="predicted"/>
<dbReference type="EMBL" id="LT629736">
    <property type="protein sequence ID" value="SDS33334.1"/>
    <property type="molecule type" value="Genomic_DNA"/>
</dbReference>
<dbReference type="GO" id="GO:0030151">
    <property type="term" value="F:molybdenum ion binding"/>
    <property type="evidence" value="ECO:0007669"/>
    <property type="project" value="InterPro"/>
</dbReference>
<dbReference type="PROSITE" id="PS51340">
    <property type="entry name" value="MOSC"/>
    <property type="match status" value="1"/>
</dbReference>
<dbReference type="Pfam" id="PF03476">
    <property type="entry name" value="MOSC_N"/>
    <property type="match status" value="1"/>
</dbReference>
<name>A0A1H1RC20_9GAMM</name>
<dbReference type="InterPro" id="IPR011037">
    <property type="entry name" value="Pyrv_Knase-like_insert_dom_sf"/>
</dbReference>
<protein>
    <recommendedName>
        <fullName evidence="1">MOSC domain-containing protein</fullName>
    </recommendedName>
</protein>
<keyword evidence="3" id="KW-1185">Reference proteome</keyword>
<reference evidence="3" key="1">
    <citation type="submission" date="2016-10" db="EMBL/GenBank/DDBJ databases">
        <authorList>
            <person name="Varghese N."/>
            <person name="Submissions S."/>
        </authorList>
    </citation>
    <scope>NUCLEOTIDE SEQUENCE [LARGE SCALE GENOMIC DNA]</scope>
    <source>
        <strain evidence="3">NRRL B-51270</strain>
    </source>
</reference>
<organism evidence="2 3">
    <name type="scientific">Halopseudomonas xinjiangensis</name>
    <dbReference type="NCBI Taxonomy" id="487184"/>
    <lineage>
        <taxon>Bacteria</taxon>
        <taxon>Pseudomonadati</taxon>
        <taxon>Pseudomonadota</taxon>
        <taxon>Gammaproteobacteria</taxon>
        <taxon>Pseudomonadales</taxon>
        <taxon>Pseudomonadaceae</taxon>
        <taxon>Halopseudomonas</taxon>
    </lineage>
</organism>
<dbReference type="SUPFAM" id="SSF50800">
    <property type="entry name" value="PK beta-barrel domain-like"/>
    <property type="match status" value="1"/>
</dbReference>
<dbReference type="GO" id="GO:0003824">
    <property type="term" value="F:catalytic activity"/>
    <property type="evidence" value="ECO:0007669"/>
    <property type="project" value="InterPro"/>
</dbReference>
<dbReference type="InterPro" id="IPR005303">
    <property type="entry name" value="MOCOS_middle"/>
</dbReference>